<dbReference type="OrthoDB" id="9804264at2"/>
<dbReference type="Pfam" id="PF00266">
    <property type="entry name" value="Aminotran_5"/>
    <property type="match status" value="1"/>
</dbReference>
<keyword evidence="3" id="KW-0808">Transferase</keyword>
<evidence type="ECO:0000313" key="3">
    <source>
        <dbReference type="EMBL" id="CAL16529.1"/>
    </source>
</evidence>
<dbReference type="InterPro" id="IPR000192">
    <property type="entry name" value="Aminotrans_V_dom"/>
</dbReference>
<keyword evidence="4" id="KW-1185">Reference proteome</keyword>
<gene>
    <name evidence="3" type="ordered locus">ABO_1081</name>
</gene>
<evidence type="ECO:0000259" key="2">
    <source>
        <dbReference type="Pfam" id="PF00266"/>
    </source>
</evidence>
<dbReference type="AlphaFoldDB" id="Q0VQL9"/>
<sequence>MAHTDRSPLDIATQFPQQDGLLYLNHAAVAPWPLRTQAAVSEFARQNVHIGARDYPLWLKVEQQLRERLAWLVGGVHIDEIGLLKNTSEGLSVIAQGLEWHTGDQIIISDQEFPSNRIPWQALANQGVDVIEVNLEGDNPEQNVIDAMGPRTRLVSLSAVQYGSGLLMDMAPIGAACRAQGTLFCVDAIQILGALPFSAERVQADFVVADGHKWMLGPEGLALFYCRQAVQDQLTLRQHGWHMVTDPGNYTRKDWQPAITAKRFECGSPNMLGAHALNASLSLLQDTGMDVVANALQQRVQRLIDGLHSKGATLLSPTARERRAGIVTFRLPHEAPNETFQRLKNGGVVCAERGGGVRLSPHFYTTNSVIDQALDLL</sequence>
<reference evidence="3 4" key="1">
    <citation type="journal article" date="2006" name="Nat. Biotechnol.">
        <title>Genome sequence of the ubiquitous hydrocarbon-degrading marine bacterium Alcanivorax borkumensis.</title>
        <authorList>
            <person name="Schneiker S."/>
            <person name="Martins dos Santos V.A.P."/>
            <person name="Bartels D."/>
            <person name="Bekel T."/>
            <person name="Brecht M."/>
            <person name="Buhrmester J."/>
            <person name="Chernikova T.N."/>
            <person name="Denaro R."/>
            <person name="Ferrer M."/>
            <person name="Gertler C."/>
            <person name="Goesmann A."/>
            <person name="Golyshina O.V."/>
            <person name="Kaminski F."/>
            <person name="Khachane A.N."/>
            <person name="Lang S."/>
            <person name="Linke B."/>
            <person name="McHardy A.C."/>
            <person name="Meyer F."/>
            <person name="Nechitaylo T."/>
            <person name="Puehler A."/>
            <person name="Regenhardt D."/>
            <person name="Rupp O."/>
            <person name="Sabirova J.S."/>
            <person name="Selbitschka W."/>
            <person name="Yakimov M.M."/>
            <person name="Timmis K.N."/>
            <person name="Vorhoelter F.-J."/>
            <person name="Weidner S."/>
            <person name="Kaiser O."/>
            <person name="Golyshin P.N."/>
        </authorList>
    </citation>
    <scope>NUCLEOTIDE SEQUENCE [LARGE SCALE GENOMIC DNA]</scope>
    <source>
        <strain evidence="4">ATCC 700651 / DSM 11573 / NCIMB 13689 / SK2</strain>
    </source>
</reference>
<dbReference type="PANTHER" id="PTHR43586">
    <property type="entry name" value="CYSTEINE DESULFURASE"/>
    <property type="match status" value="1"/>
</dbReference>
<dbReference type="InterPro" id="IPR015422">
    <property type="entry name" value="PyrdxlP-dep_Trfase_small"/>
</dbReference>
<dbReference type="GO" id="GO:0008483">
    <property type="term" value="F:transaminase activity"/>
    <property type="evidence" value="ECO:0007669"/>
    <property type="project" value="UniProtKB-KW"/>
</dbReference>
<evidence type="ECO:0000313" key="4">
    <source>
        <dbReference type="Proteomes" id="UP000008871"/>
    </source>
</evidence>
<dbReference type="KEGG" id="abo:ABO_1081"/>
<accession>Q0VQL9</accession>
<keyword evidence="1" id="KW-0663">Pyridoxal phosphate</keyword>
<keyword evidence="3" id="KW-0032">Aminotransferase</keyword>
<dbReference type="PANTHER" id="PTHR43586:SF15">
    <property type="entry name" value="BLR3095 PROTEIN"/>
    <property type="match status" value="1"/>
</dbReference>
<feature type="domain" description="Aminotransferase class V" evidence="2">
    <location>
        <begin position="23"/>
        <end position="349"/>
    </location>
</feature>
<dbReference type="Gene3D" id="3.90.1150.10">
    <property type="entry name" value="Aspartate Aminotransferase, domain 1"/>
    <property type="match status" value="1"/>
</dbReference>
<organism evidence="3 4">
    <name type="scientific">Alcanivorax borkumensis (strain ATCC 700651 / DSM 11573 / NCIMB 13689 / SK2)</name>
    <dbReference type="NCBI Taxonomy" id="393595"/>
    <lineage>
        <taxon>Bacteria</taxon>
        <taxon>Pseudomonadati</taxon>
        <taxon>Pseudomonadota</taxon>
        <taxon>Gammaproteobacteria</taxon>
        <taxon>Oceanospirillales</taxon>
        <taxon>Alcanivoracaceae</taxon>
        <taxon>Alcanivorax</taxon>
    </lineage>
</organism>
<dbReference type="InterPro" id="IPR015421">
    <property type="entry name" value="PyrdxlP-dep_Trfase_major"/>
</dbReference>
<dbReference type="Proteomes" id="UP000008871">
    <property type="component" value="Chromosome"/>
</dbReference>
<protein>
    <submittedName>
        <fullName evidence="3">Aminotransferase, putative</fullName>
    </submittedName>
</protein>
<dbReference type="Gene3D" id="3.40.640.10">
    <property type="entry name" value="Type I PLP-dependent aspartate aminotransferase-like (Major domain)"/>
    <property type="match status" value="1"/>
</dbReference>
<dbReference type="eggNOG" id="COG0520">
    <property type="taxonomic scope" value="Bacteria"/>
</dbReference>
<dbReference type="EMBL" id="AM286690">
    <property type="protein sequence ID" value="CAL16529.1"/>
    <property type="molecule type" value="Genomic_DNA"/>
</dbReference>
<dbReference type="STRING" id="393595.ABO_1081"/>
<dbReference type="InterPro" id="IPR015424">
    <property type="entry name" value="PyrdxlP-dep_Trfase"/>
</dbReference>
<dbReference type="RefSeq" id="WP_011588364.1">
    <property type="nucleotide sequence ID" value="NC_008260.1"/>
</dbReference>
<proteinExistence type="predicted"/>
<name>Q0VQL9_ALCBS</name>
<dbReference type="SUPFAM" id="SSF53383">
    <property type="entry name" value="PLP-dependent transferases"/>
    <property type="match status" value="1"/>
</dbReference>
<dbReference type="HOGENOM" id="CLU_003433_2_1_6"/>
<evidence type="ECO:0000256" key="1">
    <source>
        <dbReference type="ARBA" id="ARBA00022898"/>
    </source>
</evidence>